<keyword evidence="3" id="KW-0862">Zinc</keyword>
<comment type="caution">
    <text evidence="7">The sequence shown here is derived from an EMBL/GenBank/DDBJ whole genome shotgun (WGS) entry which is preliminary data.</text>
</comment>
<evidence type="ECO:0000259" key="6">
    <source>
        <dbReference type="PROSITE" id="PS50865"/>
    </source>
</evidence>
<dbReference type="GO" id="GO:0008270">
    <property type="term" value="F:zinc ion binding"/>
    <property type="evidence" value="ECO:0007669"/>
    <property type="project" value="UniProtKB-KW"/>
</dbReference>
<feature type="compositionally biased region" description="Acidic residues" evidence="5">
    <location>
        <begin position="273"/>
        <end position="296"/>
    </location>
</feature>
<organism evidence="7 8">
    <name type="scientific">Edaphochlamys debaryana</name>
    <dbReference type="NCBI Taxonomy" id="47281"/>
    <lineage>
        <taxon>Eukaryota</taxon>
        <taxon>Viridiplantae</taxon>
        <taxon>Chlorophyta</taxon>
        <taxon>core chlorophytes</taxon>
        <taxon>Chlorophyceae</taxon>
        <taxon>CS clade</taxon>
        <taxon>Chlamydomonadales</taxon>
        <taxon>Chlamydomonadales incertae sedis</taxon>
        <taxon>Edaphochlamys</taxon>
    </lineage>
</organism>
<evidence type="ECO:0000256" key="4">
    <source>
        <dbReference type="PROSITE-ProRule" id="PRU00134"/>
    </source>
</evidence>
<evidence type="ECO:0000256" key="1">
    <source>
        <dbReference type="ARBA" id="ARBA00022723"/>
    </source>
</evidence>
<dbReference type="GO" id="GO:0006952">
    <property type="term" value="P:defense response"/>
    <property type="evidence" value="ECO:0007669"/>
    <property type="project" value="InterPro"/>
</dbReference>
<dbReference type="PROSITE" id="PS50865">
    <property type="entry name" value="ZF_MYND_2"/>
    <property type="match status" value="1"/>
</dbReference>
<proteinExistence type="predicted"/>
<dbReference type="PROSITE" id="PS01360">
    <property type="entry name" value="ZF_MYND_1"/>
    <property type="match status" value="1"/>
</dbReference>
<gene>
    <name evidence="7" type="ORF">HYH03_000373</name>
</gene>
<evidence type="ECO:0000313" key="7">
    <source>
        <dbReference type="EMBL" id="KAG2501875.1"/>
    </source>
</evidence>
<feature type="domain" description="MYND-type" evidence="6">
    <location>
        <begin position="51"/>
        <end position="93"/>
    </location>
</feature>
<evidence type="ECO:0000256" key="3">
    <source>
        <dbReference type="ARBA" id="ARBA00022833"/>
    </source>
</evidence>
<dbReference type="SUPFAM" id="SSF144232">
    <property type="entry name" value="HIT/MYND zinc finger-like"/>
    <property type="match status" value="1"/>
</dbReference>
<evidence type="ECO:0000256" key="2">
    <source>
        <dbReference type="ARBA" id="ARBA00022771"/>
    </source>
</evidence>
<accession>A0A835YNU6</accession>
<evidence type="ECO:0000256" key="5">
    <source>
        <dbReference type="SAM" id="MobiDB-lite"/>
    </source>
</evidence>
<keyword evidence="1" id="KW-0479">Metal-binding</keyword>
<feature type="compositionally biased region" description="Basic residues" evidence="5">
    <location>
        <begin position="313"/>
        <end position="323"/>
    </location>
</feature>
<name>A0A835YNU6_9CHLO</name>
<protein>
    <recommendedName>
        <fullName evidence="6">MYND-type domain-containing protein</fullName>
    </recommendedName>
</protein>
<dbReference type="InterPro" id="IPR002893">
    <property type="entry name" value="Znf_MYND"/>
</dbReference>
<evidence type="ECO:0000313" key="8">
    <source>
        <dbReference type="Proteomes" id="UP000612055"/>
    </source>
</evidence>
<dbReference type="CDD" id="cd00107">
    <property type="entry name" value="Knot1"/>
    <property type="match status" value="1"/>
</dbReference>
<keyword evidence="2 4" id="KW-0863">Zinc-finger</keyword>
<dbReference type="OrthoDB" id="5945798at2759"/>
<feature type="region of interest" description="Disordered" evidence="5">
    <location>
        <begin position="273"/>
        <end position="358"/>
    </location>
</feature>
<feature type="compositionally biased region" description="Low complexity" evidence="5">
    <location>
        <begin position="297"/>
        <end position="308"/>
    </location>
</feature>
<dbReference type="EMBL" id="JAEHOE010000001">
    <property type="protein sequence ID" value="KAG2501875.1"/>
    <property type="molecule type" value="Genomic_DNA"/>
</dbReference>
<dbReference type="Proteomes" id="UP000612055">
    <property type="component" value="Unassembled WGS sequence"/>
</dbReference>
<keyword evidence="8" id="KW-1185">Reference proteome</keyword>
<feature type="compositionally biased region" description="Low complexity" evidence="5">
    <location>
        <begin position="324"/>
        <end position="334"/>
    </location>
</feature>
<dbReference type="AlphaFoldDB" id="A0A835YNU6"/>
<sequence length="610" mass="64935">MHPADEARAMEERRRIDEFHARFLAKQERQGAAAEAASTPGDEEVDPDLACGGCGIGLEREGMLVCGQCRTTAYCDRQCQTKGWKEGGHKQACKWLARARELPPPSTDRSYVVQIKLVGAEGLRMWAEGLRRGDDADVAEAHEAMAQALRPRERVLFALEGRHHQMLKFQMVPPTKRLGAADLALFALQAIVQPHSGVPTLNMTPDDPQRPYAIWLPGIMADRPMAEPVGDLLAGAGLAVSSVYVGGGFAQEMRLYGDSAGFMVEVDVDYFTEDESSGSEEYGNDEDTEPDSEEEAAGAARAQQAQHAEAQRRARRRRTRKPRTQGAGTAAAEGAEADVEGEGEGRRRQGPAAGAQGARPRVLVVSGLHMFGEAPESEDPLLGAVAGALRSQAGAELEVAYYKKKGGARAQEAVAQQLLGGGFEACVVLGLGSGDDFKPRTPTFPWGEGPWKQALTQWVAGGGVLVVHGERAAAAVAREWFGLAWTMEGDWYRRTDHVLCPTNPLLGPLARRLPVSYNVKAAMLGDVPGDQRIYSTAPGAVTHSHVPLMAGAPVGDRTVLAGARVGQGAVGFFGDVNWEAPTMATVAGLVKHLVASRRAAVAAAGSGASS</sequence>
<dbReference type="InterPro" id="IPR003614">
    <property type="entry name" value="Knottins"/>
</dbReference>
<dbReference type="Gene3D" id="6.10.140.2220">
    <property type="match status" value="1"/>
</dbReference>
<dbReference type="Pfam" id="PF01753">
    <property type="entry name" value="zf-MYND"/>
    <property type="match status" value="1"/>
</dbReference>
<reference evidence="7" key="1">
    <citation type="journal article" date="2020" name="bioRxiv">
        <title>Comparative genomics of Chlamydomonas.</title>
        <authorList>
            <person name="Craig R.J."/>
            <person name="Hasan A.R."/>
            <person name="Ness R.W."/>
            <person name="Keightley P.D."/>
        </authorList>
    </citation>
    <scope>NUCLEOTIDE SEQUENCE</scope>
    <source>
        <strain evidence="7">CCAP 11/70</strain>
    </source>
</reference>